<dbReference type="Proteomes" id="UP000283523">
    <property type="component" value="Unassembled WGS sequence"/>
</dbReference>
<dbReference type="PANTHER" id="PTHR34220:SF7">
    <property type="entry name" value="SENSOR HISTIDINE KINASE YPDA"/>
    <property type="match status" value="1"/>
</dbReference>
<feature type="transmembrane region" description="Helical" evidence="1">
    <location>
        <begin position="90"/>
        <end position="112"/>
    </location>
</feature>
<keyword evidence="4" id="KW-1185">Reference proteome</keyword>
<dbReference type="GO" id="GO:0000155">
    <property type="term" value="F:phosphorelay sensor kinase activity"/>
    <property type="evidence" value="ECO:0007669"/>
    <property type="project" value="InterPro"/>
</dbReference>
<keyword evidence="1" id="KW-0472">Membrane</keyword>
<feature type="transmembrane region" description="Helical" evidence="1">
    <location>
        <begin position="132"/>
        <end position="151"/>
    </location>
</feature>
<gene>
    <name evidence="3" type="ORF">DYU11_21710</name>
</gene>
<dbReference type="AlphaFoldDB" id="A0A418M4B5"/>
<feature type="transmembrane region" description="Helical" evidence="1">
    <location>
        <begin position="21"/>
        <end position="39"/>
    </location>
</feature>
<dbReference type="RefSeq" id="WP_119669824.1">
    <property type="nucleotide sequence ID" value="NZ_QXED01000006.1"/>
</dbReference>
<proteinExistence type="predicted"/>
<comment type="caution">
    <text evidence="3">The sequence shown here is derived from an EMBL/GenBank/DDBJ whole genome shotgun (WGS) entry which is preliminary data.</text>
</comment>
<dbReference type="PANTHER" id="PTHR34220">
    <property type="entry name" value="SENSOR HISTIDINE KINASE YPDA"/>
    <property type="match status" value="1"/>
</dbReference>
<name>A0A418M4B5_9BACT</name>
<reference evidence="3 4" key="1">
    <citation type="submission" date="2018-08" db="EMBL/GenBank/DDBJ databases">
        <title>Fibrisoma montanum sp. nov., isolated from Danxia mountain soil.</title>
        <authorList>
            <person name="Huang Y."/>
        </authorList>
    </citation>
    <scope>NUCLEOTIDE SEQUENCE [LARGE SCALE GENOMIC DNA]</scope>
    <source>
        <strain evidence="3 4">HYT19</strain>
    </source>
</reference>
<evidence type="ECO:0000256" key="1">
    <source>
        <dbReference type="SAM" id="Phobius"/>
    </source>
</evidence>
<dbReference type="EMBL" id="QXED01000006">
    <property type="protein sequence ID" value="RIV20655.1"/>
    <property type="molecule type" value="Genomic_DNA"/>
</dbReference>
<feature type="transmembrane region" description="Helical" evidence="1">
    <location>
        <begin position="51"/>
        <end position="69"/>
    </location>
</feature>
<sequence length="357" mass="40642">MMTLPPKQRAPWWLSLNARMQWHMLLLFPWFIPLVSYLLLGPRYLADWQTFVGATALNLAIGVLCHFSLDSLTKSVVGWFPGLRQTGQRVLLLLLVFLLVTPVAILGGLWLYDHFHLFGYSVHPATLKRIMLFNIAANLVSVGVYESVYSLNKWRENMLEKEQLKKANLQSQFESLKNQVNPHFLFNSLNSLSSLIADEPRKAEEFVDEMSKVYRYLLQTNEGELTTLETELAFTRSYYHLLKTRYGAGIQLNVAVAAPYETYQLPPLTLQMLIENAVKHNVIHVGRPLTIDIRVDESGQLQVRNNLQRKSVRVASNRVGLANISAKYRLLTQIEPTVSDDGGYFTVVLPLLSPVTV</sequence>
<keyword evidence="1" id="KW-0812">Transmembrane</keyword>
<accession>A0A418M4B5</accession>
<protein>
    <recommendedName>
        <fullName evidence="2">Signal transduction histidine kinase internal region domain-containing protein</fullName>
    </recommendedName>
</protein>
<dbReference type="OrthoDB" id="927174at2"/>
<organism evidence="3 4">
    <name type="scientific">Fibrisoma montanum</name>
    <dbReference type="NCBI Taxonomy" id="2305895"/>
    <lineage>
        <taxon>Bacteria</taxon>
        <taxon>Pseudomonadati</taxon>
        <taxon>Bacteroidota</taxon>
        <taxon>Cytophagia</taxon>
        <taxon>Cytophagales</taxon>
        <taxon>Spirosomataceae</taxon>
        <taxon>Fibrisoma</taxon>
    </lineage>
</organism>
<dbReference type="InterPro" id="IPR010559">
    <property type="entry name" value="Sig_transdc_His_kin_internal"/>
</dbReference>
<dbReference type="GO" id="GO:0016020">
    <property type="term" value="C:membrane"/>
    <property type="evidence" value="ECO:0007669"/>
    <property type="project" value="InterPro"/>
</dbReference>
<evidence type="ECO:0000313" key="4">
    <source>
        <dbReference type="Proteomes" id="UP000283523"/>
    </source>
</evidence>
<evidence type="ECO:0000259" key="2">
    <source>
        <dbReference type="Pfam" id="PF06580"/>
    </source>
</evidence>
<feature type="domain" description="Signal transduction histidine kinase internal region" evidence="2">
    <location>
        <begin position="172"/>
        <end position="248"/>
    </location>
</feature>
<evidence type="ECO:0000313" key="3">
    <source>
        <dbReference type="EMBL" id="RIV20655.1"/>
    </source>
</evidence>
<dbReference type="InterPro" id="IPR050640">
    <property type="entry name" value="Bact_2-comp_sensor_kinase"/>
</dbReference>
<dbReference type="Pfam" id="PF06580">
    <property type="entry name" value="His_kinase"/>
    <property type="match status" value="1"/>
</dbReference>
<keyword evidence="1" id="KW-1133">Transmembrane helix</keyword>